<name>A0ABR9AUP3_9BACL</name>
<proteinExistence type="predicted"/>
<evidence type="ECO:0008006" key="3">
    <source>
        <dbReference type="Google" id="ProtNLM"/>
    </source>
</evidence>
<dbReference type="Proteomes" id="UP000634529">
    <property type="component" value="Unassembled WGS sequence"/>
</dbReference>
<dbReference type="RefSeq" id="WP_192024198.1">
    <property type="nucleotide sequence ID" value="NZ_JACYTN010000002.1"/>
</dbReference>
<keyword evidence="2" id="KW-1185">Reference proteome</keyword>
<dbReference type="EMBL" id="JACYTN010000002">
    <property type="protein sequence ID" value="MBD8497823.1"/>
    <property type="molecule type" value="Genomic_DNA"/>
</dbReference>
<reference evidence="1 2" key="1">
    <citation type="submission" date="2020-09" db="EMBL/GenBank/DDBJ databases">
        <title>Paenibacillus sp. CAU 1523 isolated from sand of Haeundae Beach.</title>
        <authorList>
            <person name="Kim W."/>
        </authorList>
    </citation>
    <scope>NUCLEOTIDE SEQUENCE [LARGE SCALE GENOMIC DNA]</scope>
    <source>
        <strain evidence="1 2">CAU 1523</strain>
    </source>
</reference>
<protein>
    <recommendedName>
        <fullName evidence="3">Butirosin biosynthesis protein H N-terminal domain-containing protein</fullName>
    </recommendedName>
</protein>
<comment type="caution">
    <text evidence="1">The sequence shown here is derived from an EMBL/GenBank/DDBJ whole genome shotgun (WGS) entry which is preliminary data.</text>
</comment>
<accession>A0ABR9AUP3</accession>
<organism evidence="1 2">
    <name type="scientific">Paenibacillus arenosi</name>
    <dbReference type="NCBI Taxonomy" id="2774142"/>
    <lineage>
        <taxon>Bacteria</taxon>
        <taxon>Bacillati</taxon>
        <taxon>Bacillota</taxon>
        <taxon>Bacilli</taxon>
        <taxon>Bacillales</taxon>
        <taxon>Paenibacillaceae</taxon>
        <taxon>Paenibacillus</taxon>
    </lineage>
</organism>
<evidence type="ECO:0000313" key="2">
    <source>
        <dbReference type="Proteomes" id="UP000634529"/>
    </source>
</evidence>
<evidence type="ECO:0000313" key="1">
    <source>
        <dbReference type="EMBL" id="MBD8497823.1"/>
    </source>
</evidence>
<gene>
    <name evidence="1" type="ORF">IFO66_05820</name>
</gene>
<sequence length="331" mass="38874">MQYSIPLTPYNDFWMNCILNSHYTIASQLEPSYKYASYMNDYSYKTWGAAIDYSFMTPTIEVLDYSTNWDKYILSKVIVKEESIFFKDMDHFVEELKHIILEKKQLVKIHVDLFYWLPKNIAWEKFHMSHYSIINGYDPETKMYAVLDDDIEGYRTHEVPEERLIRAFMNSTAVTTPANGEPHAFTYQFNDEIEPYQLSIQDVRRNAERLVEELARFSFDGLWDIKAATDQFDDYISISLIGINIIENRQLGNSFLIQSLIELGQIDEALGKEMIRANKRIQQGWKAIKQIFINKTLSDDKQLNLNLLHAKAKELLEMEKEMWSLTSVAST</sequence>